<dbReference type="Gene3D" id="1.20.1740.10">
    <property type="entry name" value="Amino acid/polyamine transporter I"/>
    <property type="match status" value="1"/>
</dbReference>
<feature type="transmembrane region" description="Helical" evidence="7">
    <location>
        <begin position="248"/>
        <end position="265"/>
    </location>
</feature>
<feature type="region of interest" description="Disordered" evidence="6">
    <location>
        <begin position="1"/>
        <end position="24"/>
    </location>
</feature>
<evidence type="ECO:0000256" key="2">
    <source>
        <dbReference type="ARBA" id="ARBA00022448"/>
    </source>
</evidence>
<evidence type="ECO:0000256" key="1">
    <source>
        <dbReference type="ARBA" id="ARBA00004141"/>
    </source>
</evidence>
<dbReference type="AlphaFoldDB" id="A0A4S8R8R6"/>
<dbReference type="Pfam" id="PF13520">
    <property type="entry name" value="AA_permease_2"/>
    <property type="match status" value="1"/>
</dbReference>
<keyword evidence="2" id="KW-0813">Transport</keyword>
<feature type="compositionally biased region" description="Basic and acidic residues" evidence="6">
    <location>
        <begin position="1"/>
        <end position="15"/>
    </location>
</feature>
<comment type="subcellular location">
    <subcellularLocation>
        <location evidence="1">Membrane</location>
        <topology evidence="1">Multi-pass membrane protein</topology>
    </subcellularLocation>
</comment>
<dbReference type="Proteomes" id="UP000308671">
    <property type="component" value="Unassembled WGS sequence"/>
</dbReference>
<keyword evidence="4 7" id="KW-1133">Transmembrane helix</keyword>
<name>A0A4S8R8R6_9HELO</name>
<feature type="transmembrane region" description="Helical" evidence="7">
    <location>
        <begin position="286"/>
        <end position="306"/>
    </location>
</feature>
<evidence type="ECO:0000256" key="4">
    <source>
        <dbReference type="ARBA" id="ARBA00022989"/>
    </source>
</evidence>
<comment type="caution">
    <text evidence="8">The sequence shown here is derived from an EMBL/GenBank/DDBJ whole genome shotgun (WGS) entry which is preliminary data.</text>
</comment>
<feature type="transmembrane region" description="Helical" evidence="7">
    <location>
        <begin position="456"/>
        <end position="475"/>
    </location>
</feature>
<evidence type="ECO:0000256" key="7">
    <source>
        <dbReference type="SAM" id="Phobius"/>
    </source>
</evidence>
<proteinExistence type="predicted"/>
<evidence type="ECO:0000256" key="5">
    <source>
        <dbReference type="ARBA" id="ARBA00023136"/>
    </source>
</evidence>
<evidence type="ECO:0000313" key="9">
    <source>
        <dbReference type="Proteomes" id="UP000308671"/>
    </source>
</evidence>
<feature type="transmembrane region" description="Helical" evidence="7">
    <location>
        <begin position="337"/>
        <end position="366"/>
    </location>
</feature>
<protein>
    <recommendedName>
        <fullName evidence="10">Amino acid permease/ SLC12A domain-containing protein</fullName>
    </recommendedName>
</protein>
<dbReference type="PANTHER" id="PTHR45649:SF13">
    <property type="entry name" value="THIAMINE TRANSPORTER THI9"/>
    <property type="match status" value="1"/>
</dbReference>
<evidence type="ECO:0000256" key="3">
    <source>
        <dbReference type="ARBA" id="ARBA00022692"/>
    </source>
</evidence>
<keyword evidence="3 7" id="KW-0812">Transmembrane</keyword>
<accession>A0A4S8R8R6</accession>
<dbReference type="PIRSF" id="PIRSF006060">
    <property type="entry name" value="AA_transporter"/>
    <property type="match status" value="1"/>
</dbReference>
<dbReference type="PANTHER" id="PTHR45649">
    <property type="entry name" value="AMINO-ACID PERMEASE BAT1"/>
    <property type="match status" value="1"/>
</dbReference>
<sequence length="531" mass="57787">MGEHRSIEESIDKGLVDNPAEPSSNTEDAIVLFRFSIDPSVYSTTFQPHSVRIFNQSTHPTIQVLRLTPPKAALYFVGGVRVTFSTGIAAGGNLAYWTSFIISCVFTFITAAVIAEICSSLPLAGSIYLWAAEAGGPRFGRLFGFVVAWWSTTAWTTFCANFPSDSSDVKFRALQWITTEIMLALAAIWNLLPPRYFKWIFYLSTSFVILDFLLNIIWLPIATARTIGFRSPHDAFMTTYNGTGAPDAWNWCLSFLATAGILIGFDASGHVAEETKNAAVTAARGIFWSTIISGIGGFIVVILFLFCVPDADTFFSFGGPQPFVPLYAVILGDGGHIFMNIICIVALWFNTAIAVLAASRLVFAVARDGVLPFSGWVSKVIDGQPRNAVLVVWGVSAIITCTILPSAVAFTSLVSAAGVPSAAAYGLICLGRLFCTPKTFPKPAWSLGRLSKPFQAIAVLWNSWVVAILYSPYVWPVEADTLNYAPVIMAATTVLALISWWVTPAERWLPSQRIQETLEARGAGDLVEEVH</sequence>
<evidence type="ECO:0008006" key="10">
    <source>
        <dbReference type="Google" id="ProtNLM"/>
    </source>
</evidence>
<organism evidence="8 9">
    <name type="scientific">Botrytis galanthina</name>
    <dbReference type="NCBI Taxonomy" id="278940"/>
    <lineage>
        <taxon>Eukaryota</taxon>
        <taxon>Fungi</taxon>
        <taxon>Dikarya</taxon>
        <taxon>Ascomycota</taxon>
        <taxon>Pezizomycotina</taxon>
        <taxon>Leotiomycetes</taxon>
        <taxon>Helotiales</taxon>
        <taxon>Sclerotiniaceae</taxon>
        <taxon>Botrytis</taxon>
    </lineage>
</organism>
<feature type="transmembrane region" description="Helical" evidence="7">
    <location>
        <begin position="199"/>
        <end position="221"/>
    </location>
</feature>
<keyword evidence="5 7" id="KW-0472">Membrane</keyword>
<dbReference type="EMBL" id="PQXL01000184">
    <property type="protein sequence ID" value="THV49664.1"/>
    <property type="molecule type" value="Genomic_DNA"/>
</dbReference>
<keyword evidence="9" id="KW-1185">Reference proteome</keyword>
<evidence type="ECO:0000313" key="8">
    <source>
        <dbReference type="EMBL" id="THV49664.1"/>
    </source>
</evidence>
<feature type="transmembrane region" description="Helical" evidence="7">
    <location>
        <begin position="481"/>
        <end position="503"/>
    </location>
</feature>
<reference evidence="8 9" key="1">
    <citation type="submission" date="2017-12" db="EMBL/GenBank/DDBJ databases">
        <title>Comparative genomics of Botrytis spp.</title>
        <authorList>
            <person name="Valero-Jimenez C.A."/>
            <person name="Tapia P."/>
            <person name="Veloso J."/>
            <person name="Silva-Moreno E."/>
            <person name="Staats M."/>
            <person name="Valdes J.H."/>
            <person name="Van Kan J.A.L."/>
        </authorList>
    </citation>
    <scope>NUCLEOTIDE SEQUENCE [LARGE SCALE GENOMIC DNA]</scope>
    <source>
        <strain evidence="8 9">MUCL435</strain>
    </source>
</reference>
<dbReference type="GO" id="GO:0022857">
    <property type="term" value="F:transmembrane transporter activity"/>
    <property type="evidence" value="ECO:0007669"/>
    <property type="project" value="InterPro"/>
</dbReference>
<evidence type="ECO:0000256" key="6">
    <source>
        <dbReference type="SAM" id="MobiDB-lite"/>
    </source>
</evidence>
<dbReference type="GO" id="GO:0016020">
    <property type="term" value="C:membrane"/>
    <property type="evidence" value="ECO:0007669"/>
    <property type="project" value="UniProtKB-SubCell"/>
</dbReference>
<feature type="transmembrane region" description="Helical" evidence="7">
    <location>
        <begin position="72"/>
        <end position="90"/>
    </location>
</feature>
<feature type="transmembrane region" description="Helical" evidence="7">
    <location>
        <begin position="173"/>
        <end position="192"/>
    </location>
</feature>
<dbReference type="OrthoDB" id="10054429at2759"/>
<gene>
    <name evidence="8" type="ORF">BGAL_0184g00050</name>
</gene>
<feature type="transmembrane region" description="Helical" evidence="7">
    <location>
        <begin position="413"/>
        <end position="435"/>
    </location>
</feature>
<dbReference type="InterPro" id="IPR002293">
    <property type="entry name" value="AA/rel_permease1"/>
</dbReference>
<feature type="transmembrane region" description="Helical" evidence="7">
    <location>
        <begin position="139"/>
        <end position="158"/>
    </location>
</feature>
<feature type="transmembrane region" description="Helical" evidence="7">
    <location>
        <begin position="387"/>
        <end position="407"/>
    </location>
</feature>